<dbReference type="Proteomes" id="UP001224392">
    <property type="component" value="Unassembled WGS sequence"/>
</dbReference>
<evidence type="ECO:0000256" key="2">
    <source>
        <dbReference type="ARBA" id="ARBA00022679"/>
    </source>
</evidence>
<accession>A0ABQ6LYJ5</accession>
<reference evidence="5 6" key="1">
    <citation type="submission" date="2023-04" db="EMBL/GenBank/DDBJ databases">
        <title>Marinobulbifer ophiurae gen. nov., sp. Nov., isolate from tissue of brittle star Ophioplocus japonicus.</title>
        <authorList>
            <person name="Kawano K."/>
            <person name="Sawayama S."/>
            <person name="Nakagawa S."/>
        </authorList>
    </citation>
    <scope>NUCLEOTIDE SEQUENCE [LARGE SCALE GENOMIC DNA]</scope>
    <source>
        <strain evidence="5 6">NKW57</strain>
    </source>
</reference>
<dbReference type="SMART" id="SM00563">
    <property type="entry name" value="PlsC"/>
    <property type="match status" value="1"/>
</dbReference>
<dbReference type="RefSeq" id="WP_285763777.1">
    <property type="nucleotide sequence ID" value="NZ_BSYJ01000003.1"/>
</dbReference>
<evidence type="ECO:0000313" key="6">
    <source>
        <dbReference type="Proteomes" id="UP001224392"/>
    </source>
</evidence>
<dbReference type="Pfam" id="PF01553">
    <property type="entry name" value="Acyltransferase"/>
    <property type="match status" value="1"/>
</dbReference>
<evidence type="ECO:0000313" key="5">
    <source>
        <dbReference type="EMBL" id="GMG87139.1"/>
    </source>
</evidence>
<proteinExistence type="predicted"/>
<evidence type="ECO:0000256" key="3">
    <source>
        <dbReference type="ARBA" id="ARBA00023315"/>
    </source>
</evidence>
<gene>
    <name evidence="5" type="ORF">MNKW57_14600</name>
</gene>
<keyword evidence="2" id="KW-0808">Transferase</keyword>
<name>A0ABQ6LYJ5_9GAMM</name>
<sequence length="197" mass="22152">MGNVVPVIPEKWPKMGNAFTRWIGRTILRIFGWRVIGTPPDRAKFVAAGAPHTSNWDFVFGMSALLGMGVKMNWMGKHTIFKRPFRKLLIRMGGIPVNRKAAKGVVDEAVSQIRNSGRKIIALAPEGTRSRVENWKVGFLRIAHKAQVPILPIGIDYKTRTIRLGELFYTSGDFEEDMARMKAHFQQYTGKFPALAG</sequence>
<keyword evidence="3 5" id="KW-0012">Acyltransferase</keyword>
<dbReference type="PANTHER" id="PTHR10434:SF9">
    <property type="entry name" value="PHOSPHOLIPID_GLYCEROL ACYLTRANSFERASE DOMAIN-CONTAINING PROTEIN"/>
    <property type="match status" value="1"/>
</dbReference>
<dbReference type="EMBL" id="BSYJ01000003">
    <property type="protein sequence ID" value="GMG87139.1"/>
    <property type="molecule type" value="Genomic_DNA"/>
</dbReference>
<evidence type="ECO:0000256" key="1">
    <source>
        <dbReference type="ARBA" id="ARBA00005189"/>
    </source>
</evidence>
<comment type="caution">
    <text evidence="5">The sequence shown here is derived from an EMBL/GenBank/DDBJ whole genome shotgun (WGS) entry which is preliminary data.</text>
</comment>
<dbReference type="PANTHER" id="PTHR10434">
    <property type="entry name" value="1-ACYL-SN-GLYCEROL-3-PHOSPHATE ACYLTRANSFERASE"/>
    <property type="match status" value="1"/>
</dbReference>
<dbReference type="InterPro" id="IPR002123">
    <property type="entry name" value="Plipid/glycerol_acylTrfase"/>
</dbReference>
<feature type="domain" description="Phospholipid/glycerol acyltransferase" evidence="4">
    <location>
        <begin position="46"/>
        <end position="158"/>
    </location>
</feature>
<evidence type="ECO:0000259" key="4">
    <source>
        <dbReference type="SMART" id="SM00563"/>
    </source>
</evidence>
<organism evidence="5 6">
    <name type="scientific">Biformimicrobium ophioploci</name>
    <dbReference type="NCBI Taxonomy" id="3036711"/>
    <lineage>
        <taxon>Bacteria</taxon>
        <taxon>Pseudomonadati</taxon>
        <taxon>Pseudomonadota</taxon>
        <taxon>Gammaproteobacteria</taxon>
        <taxon>Cellvibrionales</taxon>
        <taxon>Microbulbiferaceae</taxon>
        <taxon>Biformimicrobium</taxon>
    </lineage>
</organism>
<comment type="pathway">
    <text evidence="1">Lipid metabolism.</text>
</comment>
<dbReference type="SUPFAM" id="SSF69593">
    <property type="entry name" value="Glycerol-3-phosphate (1)-acyltransferase"/>
    <property type="match status" value="1"/>
</dbReference>
<keyword evidence="6" id="KW-1185">Reference proteome</keyword>
<protein>
    <submittedName>
        <fullName evidence="5">Lysophosphatidylcholine acyltransferase</fullName>
    </submittedName>
</protein>
<dbReference type="GO" id="GO:0016746">
    <property type="term" value="F:acyltransferase activity"/>
    <property type="evidence" value="ECO:0007669"/>
    <property type="project" value="UniProtKB-KW"/>
</dbReference>